<organism evidence="2 3">
    <name type="scientific">Sclerotinia nivalis</name>
    <dbReference type="NCBI Taxonomy" id="352851"/>
    <lineage>
        <taxon>Eukaryota</taxon>
        <taxon>Fungi</taxon>
        <taxon>Dikarya</taxon>
        <taxon>Ascomycota</taxon>
        <taxon>Pezizomycotina</taxon>
        <taxon>Leotiomycetes</taxon>
        <taxon>Helotiales</taxon>
        <taxon>Sclerotiniaceae</taxon>
        <taxon>Sclerotinia</taxon>
    </lineage>
</organism>
<gene>
    <name evidence="2" type="ORF">OCU04_004419</name>
</gene>
<feature type="region of interest" description="Disordered" evidence="1">
    <location>
        <begin position="111"/>
        <end position="157"/>
    </location>
</feature>
<reference evidence="2" key="1">
    <citation type="submission" date="2022-11" db="EMBL/GenBank/DDBJ databases">
        <title>Genome Resource of Sclerotinia nivalis Strain SnTB1, a Plant Pathogen Isolated from American Ginseng.</title>
        <authorList>
            <person name="Fan S."/>
        </authorList>
    </citation>
    <scope>NUCLEOTIDE SEQUENCE</scope>
    <source>
        <strain evidence="2">SnTB1</strain>
    </source>
</reference>
<evidence type="ECO:0000313" key="2">
    <source>
        <dbReference type="EMBL" id="KAJ8067039.1"/>
    </source>
</evidence>
<dbReference type="Proteomes" id="UP001152300">
    <property type="component" value="Unassembled WGS sequence"/>
</dbReference>
<dbReference type="EMBL" id="JAPEIS010000004">
    <property type="protein sequence ID" value="KAJ8067039.1"/>
    <property type="molecule type" value="Genomic_DNA"/>
</dbReference>
<evidence type="ECO:0000256" key="1">
    <source>
        <dbReference type="SAM" id="MobiDB-lite"/>
    </source>
</evidence>
<name>A0A9X0DL39_9HELO</name>
<comment type="caution">
    <text evidence="2">The sequence shown here is derived from an EMBL/GenBank/DDBJ whole genome shotgun (WGS) entry which is preliminary data.</text>
</comment>
<keyword evidence="3" id="KW-1185">Reference proteome</keyword>
<evidence type="ECO:0000313" key="3">
    <source>
        <dbReference type="Proteomes" id="UP001152300"/>
    </source>
</evidence>
<accession>A0A9X0DL39</accession>
<proteinExistence type="predicted"/>
<dbReference type="AlphaFoldDB" id="A0A9X0DL39"/>
<sequence>MSWPCYAQNIVTTDSGDYRIHNEIITIDLIRAIQYTPPPSIVQPAISSLPTATSFPSVSLPSPSIISQYTGVSKRTNPALDCGQIFRRVFDFTYGDEEGLERSTRLRKYTNENIHSSSKRTPRIKSESGSNSRSYIRDIPEFRSSRERSSSGSRAYL</sequence>
<feature type="compositionally biased region" description="Basic and acidic residues" evidence="1">
    <location>
        <begin position="135"/>
        <end position="149"/>
    </location>
</feature>
<protein>
    <submittedName>
        <fullName evidence="2">Uncharacterized protein</fullName>
    </submittedName>
</protein>